<dbReference type="SUPFAM" id="SSF46785">
    <property type="entry name" value="Winged helix' DNA-binding domain"/>
    <property type="match status" value="1"/>
</dbReference>
<keyword evidence="7" id="KW-1185">Reference proteome</keyword>
<dbReference type="EMBL" id="JBCITK010000001">
    <property type="protein sequence ID" value="MEN0645317.1"/>
    <property type="molecule type" value="Genomic_DNA"/>
</dbReference>
<dbReference type="Gene3D" id="3.40.190.290">
    <property type="match status" value="1"/>
</dbReference>
<gene>
    <name evidence="6" type="ORF">MKY91_19315</name>
</gene>
<dbReference type="PROSITE" id="PS50931">
    <property type="entry name" value="HTH_LYSR"/>
    <property type="match status" value="1"/>
</dbReference>
<dbReference type="Pfam" id="PF03466">
    <property type="entry name" value="LysR_substrate"/>
    <property type="match status" value="1"/>
</dbReference>
<reference evidence="6 7" key="1">
    <citation type="submission" date="2024-03" db="EMBL/GenBank/DDBJ databases">
        <title>Bacilli Hybrid Assemblies.</title>
        <authorList>
            <person name="Kovac J."/>
        </authorList>
    </citation>
    <scope>NUCLEOTIDE SEQUENCE [LARGE SCALE GENOMIC DNA]</scope>
    <source>
        <strain evidence="6 7">FSL R7-0666</strain>
    </source>
</reference>
<comment type="caution">
    <text evidence="6">The sequence shown here is derived from an EMBL/GenBank/DDBJ whole genome shotgun (WGS) entry which is preliminary data.</text>
</comment>
<keyword evidence="2" id="KW-0805">Transcription regulation</keyword>
<organism evidence="6 7">
    <name type="scientific">Alkalicoccobacillus gibsonii</name>
    <dbReference type="NCBI Taxonomy" id="79881"/>
    <lineage>
        <taxon>Bacteria</taxon>
        <taxon>Bacillati</taxon>
        <taxon>Bacillota</taxon>
        <taxon>Bacilli</taxon>
        <taxon>Bacillales</taxon>
        <taxon>Bacillaceae</taxon>
        <taxon>Alkalicoccobacillus</taxon>
    </lineage>
</organism>
<evidence type="ECO:0000256" key="1">
    <source>
        <dbReference type="ARBA" id="ARBA00009437"/>
    </source>
</evidence>
<dbReference type="InterPro" id="IPR000847">
    <property type="entry name" value="LysR_HTH_N"/>
</dbReference>
<evidence type="ECO:0000256" key="4">
    <source>
        <dbReference type="ARBA" id="ARBA00023163"/>
    </source>
</evidence>
<dbReference type="PRINTS" id="PR00039">
    <property type="entry name" value="HTHLYSR"/>
</dbReference>
<dbReference type="InterPro" id="IPR036388">
    <property type="entry name" value="WH-like_DNA-bd_sf"/>
</dbReference>
<accession>A0ABU9VP13</accession>
<proteinExistence type="inferred from homology"/>
<evidence type="ECO:0000259" key="5">
    <source>
        <dbReference type="PROSITE" id="PS50931"/>
    </source>
</evidence>
<dbReference type="Gene3D" id="1.10.10.10">
    <property type="entry name" value="Winged helix-like DNA-binding domain superfamily/Winged helix DNA-binding domain"/>
    <property type="match status" value="1"/>
</dbReference>
<dbReference type="PANTHER" id="PTHR30126">
    <property type="entry name" value="HTH-TYPE TRANSCRIPTIONAL REGULATOR"/>
    <property type="match status" value="1"/>
</dbReference>
<evidence type="ECO:0000256" key="3">
    <source>
        <dbReference type="ARBA" id="ARBA00023125"/>
    </source>
</evidence>
<dbReference type="InterPro" id="IPR005119">
    <property type="entry name" value="LysR_subst-bd"/>
</dbReference>
<evidence type="ECO:0000313" key="7">
    <source>
        <dbReference type="Proteomes" id="UP001418796"/>
    </source>
</evidence>
<dbReference type="SUPFAM" id="SSF53850">
    <property type="entry name" value="Periplasmic binding protein-like II"/>
    <property type="match status" value="1"/>
</dbReference>
<keyword evidence="3" id="KW-0238">DNA-binding</keyword>
<comment type="similarity">
    <text evidence="1">Belongs to the LysR transcriptional regulatory family.</text>
</comment>
<dbReference type="PANTHER" id="PTHR30126:SF78">
    <property type="entry name" value="HTH LYSR-TYPE DOMAIN-CONTAINING PROTEIN"/>
    <property type="match status" value="1"/>
</dbReference>
<keyword evidence="4" id="KW-0804">Transcription</keyword>
<sequence length="286" mass="33439">MDQKDWILIVELSKQKNITKTATALFVSQPSLSYRMKRIEEELAVKLFIKTSKGIEFTPEGEHLVSYATHMLETFLETKDFLQGMSDEVRGTLRIGASSNFAQYSLPKLLKGFSDLYPNVRFKVRTGWSSDVFNMLQDSTTHIGIIRSDYTWKGEKHLLNEEQFYIISNHKIDLKDLPLQPYVTYKTDVSLSNSIQSWWNDRYDEPPAIEMELDRLETCKEMVKQGLGFAIVPGISLSEEEELFKMKLSYLNGEPLVRRTWLYTDQKSIQLPIVQRFNQYCKQWFE</sequence>
<dbReference type="InterPro" id="IPR036390">
    <property type="entry name" value="WH_DNA-bd_sf"/>
</dbReference>
<dbReference type="Pfam" id="PF00126">
    <property type="entry name" value="HTH_1"/>
    <property type="match status" value="1"/>
</dbReference>
<dbReference type="CDD" id="cd05466">
    <property type="entry name" value="PBP2_LTTR_substrate"/>
    <property type="match status" value="1"/>
</dbReference>
<evidence type="ECO:0000256" key="2">
    <source>
        <dbReference type="ARBA" id="ARBA00023015"/>
    </source>
</evidence>
<protein>
    <submittedName>
        <fullName evidence="6">LysR family transcriptional regulator</fullName>
    </submittedName>
</protein>
<dbReference type="Proteomes" id="UP001418796">
    <property type="component" value="Unassembled WGS sequence"/>
</dbReference>
<name>A0ABU9VP13_9BACI</name>
<dbReference type="RefSeq" id="WP_343131891.1">
    <property type="nucleotide sequence ID" value="NZ_JBCITK010000001.1"/>
</dbReference>
<feature type="domain" description="HTH lysR-type" evidence="5">
    <location>
        <begin position="1"/>
        <end position="58"/>
    </location>
</feature>
<evidence type="ECO:0000313" key="6">
    <source>
        <dbReference type="EMBL" id="MEN0645317.1"/>
    </source>
</evidence>